<dbReference type="OrthoDB" id="7619725at2"/>
<evidence type="ECO:0000256" key="1">
    <source>
        <dbReference type="ARBA" id="ARBA00004418"/>
    </source>
</evidence>
<dbReference type="InterPro" id="IPR017585">
    <property type="entry name" value="SAF_FlgA"/>
</dbReference>
<keyword evidence="6" id="KW-0966">Cell projection</keyword>
<feature type="chain" id="PRO_5011818930" description="Flagella basal body P-ring formation protein FlgA" evidence="4">
    <location>
        <begin position="21"/>
        <end position="142"/>
    </location>
</feature>
<reference evidence="6 7" key="1">
    <citation type="submission" date="2017-09" db="EMBL/GenBank/DDBJ databases">
        <title>A multilocus sequence analysis scheme for characterization of bacteria in the genus Thioclava.</title>
        <authorList>
            <person name="Liu Y."/>
            <person name="Shao Z."/>
        </authorList>
    </citation>
    <scope>NUCLEOTIDE SEQUENCE [LARGE SCALE GENOMIC DNA]</scope>
    <source>
        <strain evidence="6 7">CAU 1312</strain>
    </source>
</reference>
<dbReference type="RefSeq" id="WP_096433045.1">
    <property type="nucleotide sequence ID" value="NZ_NTJD01000005.1"/>
</dbReference>
<evidence type="ECO:0000259" key="5">
    <source>
        <dbReference type="SMART" id="SM00858"/>
    </source>
</evidence>
<evidence type="ECO:0000256" key="4">
    <source>
        <dbReference type="RuleBase" id="RU362063"/>
    </source>
</evidence>
<keyword evidence="6" id="KW-0282">Flagellum</keyword>
<proteinExistence type="inferred from homology"/>
<keyword evidence="2 4" id="KW-0732">Signal</keyword>
<dbReference type="GO" id="GO:0044780">
    <property type="term" value="P:bacterial-type flagellum assembly"/>
    <property type="evidence" value="ECO:0007669"/>
    <property type="project" value="InterPro"/>
</dbReference>
<sequence>MNRFLLVLASLALAPQSGSADALVARHTIRAQTILQPQDIQLVEQDFASAITDPQQAVGLETRIAIYAGTPLQPSFLQPPAIISRNQIVPLVFSKGGLTIRTEGRALDRAAAGDSIRFMNLSSKAVLRAQVQQSGEAIVISD</sequence>
<keyword evidence="3 4" id="KW-0574">Periplasm</keyword>
<comment type="subcellular location">
    <subcellularLocation>
        <location evidence="1 4">Periplasm</location>
    </subcellularLocation>
</comment>
<dbReference type="InterPro" id="IPR013974">
    <property type="entry name" value="SAF"/>
</dbReference>
<dbReference type="AlphaFoldDB" id="A0A2A4CPM1"/>
<dbReference type="CDD" id="cd11614">
    <property type="entry name" value="SAF_CpaB_FlgA_like"/>
    <property type="match status" value="1"/>
</dbReference>
<dbReference type="Gene3D" id="2.30.30.760">
    <property type="match status" value="1"/>
</dbReference>
<dbReference type="GO" id="GO:0042597">
    <property type="term" value="C:periplasmic space"/>
    <property type="evidence" value="ECO:0007669"/>
    <property type="project" value="UniProtKB-SubCell"/>
</dbReference>
<comment type="caution">
    <text evidence="6">The sequence shown here is derived from an EMBL/GenBank/DDBJ whole genome shotgun (WGS) entry which is preliminary data.</text>
</comment>
<feature type="signal peptide" evidence="4">
    <location>
        <begin position="1"/>
        <end position="20"/>
    </location>
</feature>
<feature type="domain" description="SAF" evidence="5">
    <location>
        <begin position="20"/>
        <end position="78"/>
    </location>
</feature>
<gene>
    <name evidence="6" type="ORF">CLN94_08175</name>
</gene>
<dbReference type="InterPro" id="IPR039246">
    <property type="entry name" value="Flagellar_FlgA"/>
</dbReference>
<dbReference type="Proteomes" id="UP000243507">
    <property type="component" value="Unassembled WGS sequence"/>
</dbReference>
<dbReference type="Gene3D" id="3.90.1210.10">
    <property type="entry name" value="Antifreeze-like/N-acetylneuraminic acid synthase C-terminal domain"/>
    <property type="match status" value="1"/>
</dbReference>
<evidence type="ECO:0000313" key="7">
    <source>
        <dbReference type="Proteomes" id="UP000243507"/>
    </source>
</evidence>
<evidence type="ECO:0000313" key="6">
    <source>
        <dbReference type="EMBL" id="PCD76565.1"/>
    </source>
</evidence>
<evidence type="ECO:0000256" key="2">
    <source>
        <dbReference type="ARBA" id="ARBA00022729"/>
    </source>
</evidence>
<comment type="function">
    <text evidence="4">Involved in the assembly process of the P-ring formation. It may associate with FlgF on the rod constituting a structure essential for the P-ring assembly or may act as a modulator protein for the P-ring assembly.</text>
</comment>
<protein>
    <recommendedName>
        <fullName evidence="4">Flagella basal body P-ring formation protein FlgA</fullName>
    </recommendedName>
</protein>
<evidence type="ECO:0000256" key="3">
    <source>
        <dbReference type="ARBA" id="ARBA00022764"/>
    </source>
</evidence>
<dbReference type="SMART" id="SM00858">
    <property type="entry name" value="SAF"/>
    <property type="match status" value="1"/>
</dbReference>
<keyword evidence="6" id="KW-0969">Cilium</keyword>
<accession>A0A2A4CPM1</accession>
<dbReference type="EMBL" id="NTJD01000005">
    <property type="protein sequence ID" value="PCD76565.1"/>
    <property type="molecule type" value="Genomic_DNA"/>
</dbReference>
<dbReference type="Pfam" id="PF13144">
    <property type="entry name" value="ChapFlgA"/>
    <property type="match status" value="1"/>
</dbReference>
<dbReference type="PANTHER" id="PTHR36307:SF1">
    <property type="entry name" value="FLAGELLA BASAL BODY P-RING FORMATION PROTEIN FLGA"/>
    <property type="match status" value="1"/>
</dbReference>
<keyword evidence="7" id="KW-1185">Reference proteome</keyword>
<organism evidence="6 7">
    <name type="scientific">Pseudothioclava arenosa</name>
    <dbReference type="NCBI Taxonomy" id="1795308"/>
    <lineage>
        <taxon>Bacteria</taxon>
        <taxon>Pseudomonadati</taxon>
        <taxon>Pseudomonadota</taxon>
        <taxon>Alphaproteobacteria</taxon>
        <taxon>Rhodobacterales</taxon>
        <taxon>Paracoccaceae</taxon>
        <taxon>Pseudothioclava</taxon>
    </lineage>
</organism>
<keyword evidence="4" id="KW-1005">Bacterial flagellum biogenesis</keyword>
<name>A0A2A4CPM1_9RHOB</name>
<comment type="similarity">
    <text evidence="4">Belongs to the FlgA family.</text>
</comment>
<dbReference type="PANTHER" id="PTHR36307">
    <property type="entry name" value="FLAGELLA BASAL BODY P-RING FORMATION PROTEIN FLGA"/>
    <property type="match status" value="1"/>
</dbReference>
<dbReference type="NCBIfam" id="TIGR03170">
    <property type="entry name" value="flgA_cterm"/>
    <property type="match status" value="1"/>
</dbReference>